<sequence length="233" mass="25073">MPKNLGPGPGAYLLPTTVGYEKHDATRYRNPQYTMRAKCPFGGKPFGPGPQYNVDKVTRTGKLSPPAYTMAPRIKPLAAFKTPGPGTYSPEKAPRMKDIRPPAYSIAARVPPLKKFNTPGPNQYAVPSTIGPKVPNKPAAAAYTMSAKHDLIGKERSPGPAKYGSIPADIYKNKSPHYTMTGRNPGVVPGTKTPGPAAYLPAFIEKVPGGISFGRRVDRSPYITAEDHMPCID</sequence>
<protein>
    <recommendedName>
        <fullName evidence="3">Outer dense fiber protein 3</fullName>
    </recommendedName>
</protein>
<dbReference type="PANTHER" id="PTHR21580">
    <property type="entry name" value="SHIPPO-1-RELATED"/>
    <property type="match status" value="1"/>
</dbReference>
<keyword evidence="2" id="KW-1185">Reference proteome</keyword>
<dbReference type="EMBL" id="VTPC01000680">
    <property type="protein sequence ID" value="KAF2904779.1"/>
    <property type="molecule type" value="Genomic_DNA"/>
</dbReference>
<dbReference type="PANTHER" id="PTHR21580:SF28">
    <property type="entry name" value="BOREALIN N-TERMINAL DOMAIN-CONTAINING PROTEIN-RELATED"/>
    <property type="match status" value="1"/>
</dbReference>
<organism evidence="1 2">
    <name type="scientific">Ignelater luminosus</name>
    <name type="common">Cucubano</name>
    <name type="synonym">Pyrophorus luminosus</name>
    <dbReference type="NCBI Taxonomy" id="2038154"/>
    <lineage>
        <taxon>Eukaryota</taxon>
        <taxon>Metazoa</taxon>
        <taxon>Ecdysozoa</taxon>
        <taxon>Arthropoda</taxon>
        <taxon>Hexapoda</taxon>
        <taxon>Insecta</taxon>
        <taxon>Pterygota</taxon>
        <taxon>Neoptera</taxon>
        <taxon>Endopterygota</taxon>
        <taxon>Coleoptera</taxon>
        <taxon>Polyphaga</taxon>
        <taxon>Elateriformia</taxon>
        <taxon>Elateroidea</taxon>
        <taxon>Elateridae</taxon>
        <taxon>Agrypninae</taxon>
        <taxon>Pyrophorini</taxon>
        <taxon>Ignelater</taxon>
    </lineage>
</organism>
<reference evidence="1" key="1">
    <citation type="submission" date="2019-08" db="EMBL/GenBank/DDBJ databases">
        <title>The genome of the North American firefly Photinus pyralis.</title>
        <authorList>
            <consortium name="Photinus pyralis genome working group"/>
            <person name="Fallon T.R."/>
            <person name="Sander Lower S.E."/>
            <person name="Weng J.-K."/>
        </authorList>
    </citation>
    <scope>NUCLEOTIDE SEQUENCE</scope>
    <source>
        <strain evidence="1">TRF0915ILg1</strain>
        <tissue evidence="1">Whole body</tissue>
    </source>
</reference>
<dbReference type="Pfam" id="PF07004">
    <property type="entry name" value="SHIPPO-rpt"/>
    <property type="match status" value="5"/>
</dbReference>
<dbReference type="GO" id="GO:0005856">
    <property type="term" value="C:cytoskeleton"/>
    <property type="evidence" value="ECO:0007669"/>
    <property type="project" value="TreeGrafter"/>
</dbReference>
<gene>
    <name evidence="1" type="ORF">ILUMI_01404</name>
</gene>
<dbReference type="InterPro" id="IPR010736">
    <property type="entry name" value="SHIPPO-rpt"/>
</dbReference>
<dbReference type="AlphaFoldDB" id="A0A8K0DFF6"/>
<dbReference type="Proteomes" id="UP000801492">
    <property type="component" value="Unassembled WGS sequence"/>
</dbReference>
<comment type="caution">
    <text evidence="1">The sequence shown here is derived from an EMBL/GenBank/DDBJ whole genome shotgun (WGS) entry which is preliminary data.</text>
</comment>
<evidence type="ECO:0000313" key="1">
    <source>
        <dbReference type="EMBL" id="KAF2904779.1"/>
    </source>
</evidence>
<name>A0A8K0DFF6_IGNLU</name>
<proteinExistence type="predicted"/>
<evidence type="ECO:0008006" key="3">
    <source>
        <dbReference type="Google" id="ProtNLM"/>
    </source>
</evidence>
<dbReference type="OrthoDB" id="429991at2759"/>
<evidence type="ECO:0000313" key="2">
    <source>
        <dbReference type="Proteomes" id="UP000801492"/>
    </source>
</evidence>
<accession>A0A8K0DFF6</accession>
<dbReference type="InterPro" id="IPR051291">
    <property type="entry name" value="CIMAP"/>
</dbReference>